<reference evidence="2" key="1">
    <citation type="submission" date="2022-09" db="EMBL/GenBank/DDBJ databases">
        <title>Intensive care unit water sources are persistently colonized with multi-drug resistant bacteria and are the site of extensive horizontal gene transfer of antibiotic resistance genes.</title>
        <authorList>
            <person name="Diorio-Toth L."/>
        </authorList>
    </citation>
    <scope>NUCLEOTIDE SEQUENCE</scope>
    <source>
        <strain evidence="2">GD03686</strain>
    </source>
</reference>
<dbReference type="SUPFAM" id="SSF141868">
    <property type="entry name" value="EAL domain-like"/>
    <property type="match status" value="1"/>
</dbReference>
<organism evidence="2 3">
    <name type="scientific">Comamonas aquatica</name>
    <dbReference type="NCBI Taxonomy" id="225991"/>
    <lineage>
        <taxon>Bacteria</taxon>
        <taxon>Pseudomonadati</taxon>
        <taxon>Pseudomonadota</taxon>
        <taxon>Betaproteobacteria</taxon>
        <taxon>Burkholderiales</taxon>
        <taxon>Comamonadaceae</taxon>
        <taxon>Comamonas</taxon>
    </lineage>
</organism>
<dbReference type="EMBL" id="JAOCJW010000008">
    <property type="protein sequence ID" value="MDH2005138.1"/>
    <property type="molecule type" value="Genomic_DNA"/>
</dbReference>
<dbReference type="PANTHER" id="PTHR33121:SF15">
    <property type="entry name" value="BLUE LIGHT- AND TEMPERATURE-REGULATED ANTIREPRESSOR BLUF"/>
    <property type="match status" value="1"/>
</dbReference>
<sequence>MLLQPKSSLPPCKGCHERPPLGLAFSMAFQPIVDVRDQTVFAYEALVRGLDGSGAGQILSQVNADNRYQFDQACRVKAVSLAARLGVPCHVSINFLPNAVYEPAACIRTTLEAAQQHQFPTSHLIFEITENERVVDKDHLKRIMQEYRRRGFKTAIDDFGAGYAGLNLLAEFQPDIIKLDMELVRQIDTNPVRRAIVQGILGVCQALSIEVIAEGVETDAEYHTLRAMGVHYFQGYLFAKPAFEQLPVVTWPAGCELSETGAGI</sequence>
<evidence type="ECO:0000313" key="3">
    <source>
        <dbReference type="Proteomes" id="UP001161294"/>
    </source>
</evidence>
<dbReference type="Pfam" id="PF00563">
    <property type="entry name" value="EAL"/>
    <property type="match status" value="1"/>
</dbReference>
<dbReference type="InterPro" id="IPR050706">
    <property type="entry name" value="Cyclic-di-GMP_PDE-like"/>
</dbReference>
<evidence type="ECO:0000313" key="2">
    <source>
        <dbReference type="EMBL" id="MDH2005138.1"/>
    </source>
</evidence>
<dbReference type="PANTHER" id="PTHR33121">
    <property type="entry name" value="CYCLIC DI-GMP PHOSPHODIESTERASE PDEF"/>
    <property type="match status" value="1"/>
</dbReference>
<dbReference type="Gene3D" id="3.20.20.450">
    <property type="entry name" value="EAL domain"/>
    <property type="match status" value="1"/>
</dbReference>
<comment type="caution">
    <text evidence="2">The sequence shown here is derived from an EMBL/GenBank/DDBJ whole genome shotgun (WGS) entry which is preliminary data.</text>
</comment>
<accession>A0AA42W237</accession>
<dbReference type="InterPro" id="IPR001633">
    <property type="entry name" value="EAL_dom"/>
</dbReference>
<name>A0AA42W237_9BURK</name>
<protein>
    <submittedName>
        <fullName evidence="2">EAL domain-containing protein</fullName>
    </submittedName>
</protein>
<dbReference type="RefSeq" id="WP_279811598.1">
    <property type="nucleotide sequence ID" value="NZ_JAOEAO010000008.1"/>
</dbReference>
<proteinExistence type="predicted"/>
<gene>
    <name evidence="2" type="ORF">N5J23_06210</name>
</gene>
<dbReference type="AlphaFoldDB" id="A0AA42W237"/>
<feature type="domain" description="EAL" evidence="1">
    <location>
        <begin position="1"/>
        <end position="255"/>
    </location>
</feature>
<dbReference type="Proteomes" id="UP001161294">
    <property type="component" value="Unassembled WGS sequence"/>
</dbReference>
<dbReference type="SMART" id="SM00052">
    <property type="entry name" value="EAL"/>
    <property type="match status" value="1"/>
</dbReference>
<dbReference type="InterPro" id="IPR035919">
    <property type="entry name" value="EAL_sf"/>
</dbReference>
<evidence type="ECO:0000259" key="1">
    <source>
        <dbReference type="PROSITE" id="PS50883"/>
    </source>
</evidence>
<dbReference type="CDD" id="cd01948">
    <property type="entry name" value="EAL"/>
    <property type="match status" value="1"/>
</dbReference>
<dbReference type="PROSITE" id="PS50883">
    <property type="entry name" value="EAL"/>
    <property type="match status" value="1"/>
</dbReference>
<dbReference type="GO" id="GO:0071111">
    <property type="term" value="F:cyclic-guanylate-specific phosphodiesterase activity"/>
    <property type="evidence" value="ECO:0007669"/>
    <property type="project" value="InterPro"/>
</dbReference>